<sequence length="219" mass="25358">MNLNNIEILTENLKATKDFYENVLNLPVTECDSKSISIKIGLSTLKFVESLKNEKPIYHLAFNIPENKLNEVIKWCKNRIELIKKEDAVLIAEFENWNANAIYFYDNNDNLLEFIARKDLNNFETETFSSKQILNISEIGIVTDNPLEFGNQLIQNYGLNLFEKNQNSEIFTAIGDDNGLLIIVKTNRNWYPTETPARSNWTKIELSNKNKSDTIEIKE</sequence>
<evidence type="ECO:0000259" key="1">
    <source>
        <dbReference type="PROSITE" id="PS51819"/>
    </source>
</evidence>
<dbReference type="GO" id="GO:0051213">
    <property type="term" value="F:dioxygenase activity"/>
    <property type="evidence" value="ECO:0007669"/>
    <property type="project" value="UniProtKB-KW"/>
</dbReference>
<evidence type="ECO:0000313" key="2">
    <source>
        <dbReference type="EMBL" id="SFO02036.1"/>
    </source>
</evidence>
<dbReference type="InterPro" id="IPR037523">
    <property type="entry name" value="VOC_core"/>
</dbReference>
<reference evidence="3" key="1">
    <citation type="submission" date="2016-10" db="EMBL/GenBank/DDBJ databases">
        <authorList>
            <person name="Varghese N."/>
            <person name="Submissions S."/>
        </authorList>
    </citation>
    <scope>NUCLEOTIDE SEQUENCE [LARGE SCALE GENOMIC DNA]</scope>
    <source>
        <strain evidence="3">DSM 23925</strain>
    </source>
</reference>
<gene>
    <name evidence="2" type="ORF">SAMN04487989_1127</name>
</gene>
<dbReference type="PROSITE" id="PS51819">
    <property type="entry name" value="VOC"/>
    <property type="match status" value="1"/>
</dbReference>
<dbReference type="OrthoDB" id="2703022at2"/>
<proteinExistence type="predicted"/>
<dbReference type="RefSeq" id="WP_092210150.1">
    <property type="nucleotide sequence ID" value="NZ_FOVN01000012.1"/>
</dbReference>
<keyword evidence="3" id="KW-1185">Reference proteome</keyword>
<dbReference type="SUPFAM" id="SSF54593">
    <property type="entry name" value="Glyoxalase/Bleomycin resistance protein/Dihydroxybiphenyl dioxygenase"/>
    <property type="match status" value="1"/>
</dbReference>
<dbReference type="InterPro" id="IPR029068">
    <property type="entry name" value="Glyas_Bleomycin-R_OHBP_Dase"/>
</dbReference>
<dbReference type="Proteomes" id="UP000198705">
    <property type="component" value="Unassembled WGS sequence"/>
</dbReference>
<evidence type="ECO:0000313" key="3">
    <source>
        <dbReference type="Proteomes" id="UP000198705"/>
    </source>
</evidence>
<dbReference type="AlphaFoldDB" id="A0A1I5DS78"/>
<keyword evidence="2" id="KW-0223">Dioxygenase</keyword>
<keyword evidence="2" id="KW-0560">Oxidoreductase</keyword>
<name>A0A1I5DS78_9FLAO</name>
<feature type="domain" description="VOC" evidence="1">
    <location>
        <begin position="2"/>
        <end position="117"/>
    </location>
</feature>
<dbReference type="EMBL" id="FOVN01000012">
    <property type="protein sequence ID" value="SFO02036.1"/>
    <property type="molecule type" value="Genomic_DNA"/>
</dbReference>
<dbReference type="Gene3D" id="3.10.180.10">
    <property type="entry name" value="2,3-Dihydroxybiphenyl 1,2-Dioxygenase, domain 1"/>
    <property type="match status" value="1"/>
</dbReference>
<protein>
    <submittedName>
        <fullName evidence="2">Catechol-2,3-dioxygenase</fullName>
    </submittedName>
</protein>
<accession>A0A1I5DS78</accession>
<organism evidence="2 3">
    <name type="scientific">Bizionia echini</name>
    <dbReference type="NCBI Taxonomy" id="649333"/>
    <lineage>
        <taxon>Bacteria</taxon>
        <taxon>Pseudomonadati</taxon>
        <taxon>Bacteroidota</taxon>
        <taxon>Flavobacteriia</taxon>
        <taxon>Flavobacteriales</taxon>
        <taxon>Flavobacteriaceae</taxon>
        <taxon>Bizionia</taxon>
    </lineage>
</organism>
<dbReference type="STRING" id="649333.SAMN04487989_1127"/>